<dbReference type="EMBL" id="CAVMBE010000138">
    <property type="protein sequence ID" value="CAK4034809.1"/>
    <property type="molecule type" value="Genomic_DNA"/>
</dbReference>
<dbReference type="GO" id="GO:0005737">
    <property type="term" value="C:cytoplasm"/>
    <property type="evidence" value="ECO:0007669"/>
    <property type="project" value="TreeGrafter"/>
</dbReference>
<dbReference type="InterPro" id="IPR036278">
    <property type="entry name" value="Sialidase_sf"/>
</dbReference>
<protein>
    <recommendedName>
        <fullName evidence="4">Exo-alpha-sialidase</fullName>
    </recommendedName>
</protein>
<keyword evidence="1" id="KW-0732">Signal</keyword>
<gene>
    <name evidence="2" type="ORF">LECACI_7A009967</name>
</gene>
<evidence type="ECO:0000256" key="1">
    <source>
        <dbReference type="SAM" id="SignalP"/>
    </source>
</evidence>
<dbReference type="InterPro" id="IPR026856">
    <property type="entry name" value="Sialidase_fam"/>
</dbReference>
<dbReference type="GO" id="GO:0009313">
    <property type="term" value="P:oligosaccharide catabolic process"/>
    <property type="evidence" value="ECO:0007669"/>
    <property type="project" value="TreeGrafter"/>
</dbReference>
<evidence type="ECO:0000313" key="2">
    <source>
        <dbReference type="EMBL" id="CAK4034809.1"/>
    </source>
</evidence>
<dbReference type="GO" id="GO:0006689">
    <property type="term" value="P:ganglioside catabolic process"/>
    <property type="evidence" value="ECO:0007669"/>
    <property type="project" value="TreeGrafter"/>
</dbReference>
<organism evidence="2 3">
    <name type="scientific">Lecanosticta acicola</name>
    <dbReference type="NCBI Taxonomy" id="111012"/>
    <lineage>
        <taxon>Eukaryota</taxon>
        <taxon>Fungi</taxon>
        <taxon>Dikarya</taxon>
        <taxon>Ascomycota</taxon>
        <taxon>Pezizomycotina</taxon>
        <taxon>Dothideomycetes</taxon>
        <taxon>Dothideomycetidae</taxon>
        <taxon>Mycosphaerellales</taxon>
        <taxon>Mycosphaerellaceae</taxon>
        <taxon>Lecanosticta</taxon>
    </lineage>
</organism>
<dbReference type="Proteomes" id="UP001296104">
    <property type="component" value="Unassembled WGS sequence"/>
</dbReference>
<dbReference type="SUPFAM" id="SSF50939">
    <property type="entry name" value="Sialidases"/>
    <property type="match status" value="1"/>
</dbReference>
<keyword evidence="3" id="KW-1185">Reference proteome</keyword>
<dbReference type="AlphaFoldDB" id="A0AAI9EFX2"/>
<evidence type="ECO:0000313" key="3">
    <source>
        <dbReference type="Proteomes" id="UP001296104"/>
    </source>
</evidence>
<reference evidence="2" key="1">
    <citation type="submission" date="2023-11" db="EMBL/GenBank/DDBJ databases">
        <authorList>
            <person name="Alioto T."/>
            <person name="Alioto T."/>
            <person name="Gomez Garrido J."/>
        </authorList>
    </citation>
    <scope>NUCLEOTIDE SEQUENCE</scope>
</reference>
<dbReference type="PANTHER" id="PTHR10628:SF30">
    <property type="entry name" value="EXO-ALPHA-SIALIDASE"/>
    <property type="match status" value="1"/>
</dbReference>
<dbReference type="PANTHER" id="PTHR10628">
    <property type="entry name" value="SIALIDASE"/>
    <property type="match status" value="1"/>
</dbReference>
<comment type="caution">
    <text evidence="2">The sequence shown here is derived from an EMBL/GenBank/DDBJ whole genome shotgun (WGS) entry which is preliminary data.</text>
</comment>
<feature type="signal peptide" evidence="1">
    <location>
        <begin position="1"/>
        <end position="17"/>
    </location>
</feature>
<dbReference type="GO" id="GO:0016020">
    <property type="term" value="C:membrane"/>
    <property type="evidence" value="ECO:0007669"/>
    <property type="project" value="TreeGrafter"/>
</dbReference>
<dbReference type="Gene3D" id="2.130.10.10">
    <property type="entry name" value="YVTN repeat-like/Quinoprotein amine dehydrogenase"/>
    <property type="match status" value="1"/>
</dbReference>
<accession>A0AAI9EFX2</accession>
<feature type="chain" id="PRO_5042464059" description="Exo-alpha-sialidase" evidence="1">
    <location>
        <begin position="18"/>
        <end position="500"/>
    </location>
</feature>
<sequence length="500" mass="53856">MIPRLLPALLSVQTVLAVNGGPSGNAPFTYTSGPLFPSPGGVSTGLSNPSYEYTGLGAAESNIDFASDGSLIYSPAITNQGVGYATSNDNGSTWQQVLPGGSAQPRVQPVFRKRQVNDRYFYWSSSIPGFSFSYSDDEGKTWTNLNQSHFDTMSQDWAKLVGGRPVRSQLSSSAEEILYYSAPSLISTPIPLQPLGPINQLILKSTDGGMTWSETAGKPTLQPLLSGGACAGLLQSLAEQELIIWGDGFVRPNGTVMYGLRRCQKLSVAISDDEGDSWRLSDVPASSLAPFIVGDLTYQFDGNVLVPEPISQDNQGTIYSIWVDPSYVLRLSRSTDNAQTWSDAIVIGAPGSGLSSNVMAYLPTLYHHPNQTGRAVLSYYGSTDNGKTYNAYIAETKNLGSAYPSWTSIIMNPPSAPMQANQDGMWDQGYGYPLGDLVEFSDVKYRSGSNDVVAAFARRMCTAPSQPRQTYPGSSCVDGWDFNAHAQSQWQGFVAFAQGT</sequence>
<dbReference type="Gene3D" id="2.120.10.10">
    <property type="match status" value="1"/>
</dbReference>
<proteinExistence type="predicted"/>
<dbReference type="InterPro" id="IPR015943">
    <property type="entry name" value="WD40/YVTN_repeat-like_dom_sf"/>
</dbReference>
<name>A0AAI9EFX2_9PEZI</name>
<dbReference type="GO" id="GO:0004308">
    <property type="term" value="F:exo-alpha-sialidase activity"/>
    <property type="evidence" value="ECO:0007669"/>
    <property type="project" value="InterPro"/>
</dbReference>
<dbReference type="CDD" id="cd15482">
    <property type="entry name" value="Sialidase_non-viral"/>
    <property type="match status" value="1"/>
</dbReference>
<evidence type="ECO:0008006" key="4">
    <source>
        <dbReference type="Google" id="ProtNLM"/>
    </source>
</evidence>